<organism evidence="2 3">
    <name type="scientific">Elysia marginata</name>
    <dbReference type="NCBI Taxonomy" id="1093978"/>
    <lineage>
        <taxon>Eukaryota</taxon>
        <taxon>Metazoa</taxon>
        <taxon>Spiralia</taxon>
        <taxon>Lophotrochozoa</taxon>
        <taxon>Mollusca</taxon>
        <taxon>Gastropoda</taxon>
        <taxon>Heterobranchia</taxon>
        <taxon>Euthyneura</taxon>
        <taxon>Panpulmonata</taxon>
        <taxon>Sacoglossa</taxon>
        <taxon>Placobranchoidea</taxon>
        <taxon>Plakobranchidae</taxon>
        <taxon>Elysia</taxon>
    </lineage>
</organism>
<dbReference type="PANTHER" id="PTHR45713">
    <property type="entry name" value="FTP DOMAIN-CONTAINING PROTEIN"/>
    <property type="match status" value="1"/>
</dbReference>
<reference evidence="2 3" key="1">
    <citation type="journal article" date="2021" name="Elife">
        <title>Chloroplast acquisition without the gene transfer in kleptoplastic sea slugs, Plakobranchus ocellatus.</title>
        <authorList>
            <person name="Maeda T."/>
            <person name="Takahashi S."/>
            <person name="Yoshida T."/>
            <person name="Shimamura S."/>
            <person name="Takaki Y."/>
            <person name="Nagai Y."/>
            <person name="Toyoda A."/>
            <person name="Suzuki Y."/>
            <person name="Arimoto A."/>
            <person name="Ishii H."/>
            <person name="Satoh N."/>
            <person name="Nishiyama T."/>
            <person name="Hasebe M."/>
            <person name="Maruyama T."/>
            <person name="Minagawa J."/>
            <person name="Obokata J."/>
            <person name="Shigenobu S."/>
        </authorList>
    </citation>
    <scope>NUCLEOTIDE SEQUENCE [LARGE SCALE GENOMIC DNA]</scope>
</reference>
<dbReference type="EMBL" id="BMAT01005886">
    <property type="protein sequence ID" value="GFS01683.1"/>
    <property type="molecule type" value="Genomic_DNA"/>
</dbReference>
<dbReference type="SUPFAM" id="SSF49785">
    <property type="entry name" value="Galactose-binding domain-like"/>
    <property type="match status" value="1"/>
</dbReference>
<sequence>MPSVAAWFLLSLVFTAYIPSQVSSAQCQVAGWFGQSCRYQCHCEDNAVCDGSTGRCPGACHSDWFGPACQYVSSKFTTTGTDSDLTWLTDNDPATCNSEKIHTVTVKLDTPQPITWVRLVVNDPGRNVALKQDAKQPSIYFDWVATKAVDGVIKRDDPSETCSRTNISPKNRRTPWWAVEFHRRMKVTQFKVFSRQDCCEERLVGFRLDAFRRKSDNLFYFSYKDATPKSAPKQEYTITPSSVIDQSLER</sequence>
<dbReference type="Gene3D" id="2.60.120.260">
    <property type="entry name" value="Galactose-binding domain-like"/>
    <property type="match status" value="1"/>
</dbReference>
<dbReference type="Pfam" id="PF22633">
    <property type="entry name" value="F5_F8_type_C_2"/>
    <property type="match status" value="1"/>
</dbReference>
<dbReference type="Proteomes" id="UP000762676">
    <property type="component" value="Unassembled WGS sequence"/>
</dbReference>
<accession>A0AAV4HTW8</accession>
<dbReference type="InterPro" id="IPR008979">
    <property type="entry name" value="Galactose-bd-like_sf"/>
</dbReference>
<dbReference type="PANTHER" id="PTHR45713:SF6">
    <property type="entry name" value="F5_8 TYPE C DOMAIN-CONTAINING PROTEIN"/>
    <property type="match status" value="1"/>
</dbReference>
<feature type="signal peptide" evidence="1">
    <location>
        <begin position="1"/>
        <end position="24"/>
    </location>
</feature>
<comment type="caution">
    <text evidence="2">The sequence shown here is derived from an EMBL/GenBank/DDBJ whole genome shotgun (WGS) entry which is preliminary data.</text>
</comment>
<evidence type="ECO:0000256" key="1">
    <source>
        <dbReference type="SAM" id="SignalP"/>
    </source>
</evidence>
<feature type="non-terminal residue" evidence="2">
    <location>
        <position position="250"/>
    </location>
</feature>
<protein>
    <submittedName>
        <fullName evidence="2">Fucolectin-1</fullName>
    </submittedName>
</protein>
<name>A0AAV4HTW8_9GAST</name>
<evidence type="ECO:0000313" key="3">
    <source>
        <dbReference type="Proteomes" id="UP000762676"/>
    </source>
</evidence>
<proteinExistence type="predicted"/>
<dbReference type="InterPro" id="IPR051941">
    <property type="entry name" value="BG_Antigen-Binding_Lectin"/>
</dbReference>
<keyword evidence="3" id="KW-1185">Reference proteome</keyword>
<feature type="chain" id="PRO_5043663228" evidence="1">
    <location>
        <begin position="25"/>
        <end position="250"/>
    </location>
</feature>
<keyword evidence="1" id="KW-0732">Signal</keyword>
<dbReference type="Gene3D" id="2.170.300.10">
    <property type="entry name" value="Tie2 ligand-binding domain superfamily"/>
    <property type="match status" value="1"/>
</dbReference>
<dbReference type="AlphaFoldDB" id="A0AAV4HTW8"/>
<gene>
    <name evidence="2" type="ORF">ElyMa_002844800</name>
</gene>
<evidence type="ECO:0000313" key="2">
    <source>
        <dbReference type="EMBL" id="GFS01683.1"/>
    </source>
</evidence>